<dbReference type="PROSITE" id="PS51837">
    <property type="entry name" value="LITAF"/>
    <property type="match status" value="1"/>
</dbReference>
<dbReference type="InterPro" id="IPR037519">
    <property type="entry name" value="LITAF_fam"/>
</dbReference>
<dbReference type="GO" id="GO:0008270">
    <property type="term" value="F:zinc ion binding"/>
    <property type="evidence" value="ECO:0007669"/>
    <property type="project" value="TreeGrafter"/>
</dbReference>
<dbReference type="AlphaFoldDB" id="A0A1X0RIR4"/>
<dbReference type="EMBL" id="KV921854">
    <property type="protein sequence ID" value="ORE11943.1"/>
    <property type="molecule type" value="Genomic_DNA"/>
</dbReference>
<evidence type="ECO:0000256" key="4">
    <source>
        <dbReference type="ARBA" id="ARBA00022833"/>
    </source>
</evidence>
<evidence type="ECO:0000256" key="2">
    <source>
        <dbReference type="ARBA" id="ARBA00005975"/>
    </source>
</evidence>
<comment type="similarity">
    <text evidence="2">Belongs to the CDIP1/LITAF family.</text>
</comment>
<dbReference type="Pfam" id="PF10601">
    <property type="entry name" value="zf-LITAF-like"/>
    <property type="match status" value="1"/>
</dbReference>
<dbReference type="VEuPathDB" id="FungiDB:BCV72DRAFT_331938"/>
<accession>A0A1X0RIR4</accession>
<organism evidence="8">
    <name type="scientific">Rhizopus microsporus var. microsporus</name>
    <dbReference type="NCBI Taxonomy" id="86635"/>
    <lineage>
        <taxon>Eukaryota</taxon>
        <taxon>Fungi</taxon>
        <taxon>Fungi incertae sedis</taxon>
        <taxon>Mucoromycota</taxon>
        <taxon>Mucoromycotina</taxon>
        <taxon>Mucoromycetes</taxon>
        <taxon>Mucorales</taxon>
        <taxon>Mucorineae</taxon>
        <taxon>Rhizopodaceae</taxon>
        <taxon>Rhizopus</taxon>
    </lineage>
</organism>
<evidence type="ECO:0000259" key="7">
    <source>
        <dbReference type="PROSITE" id="PS51837"/>
    </source>
</evidence>
<protein>
    <recommendedName>
        <fullName evidence="7">LITAF domain-containing protein</fullName>
    </recommendedName>
</protein>
<keyword evidence="5" id="KW-0472">Membrane</keyword>
<dbReference type="OrthoDB" id="4713066at2759"/>
<gene>
    <name evidence="8" type="ORF">BCV72DRAFT_331938</name>
</gene>
<reference evidence="8" key="1">
    <citation type="journal article" date="2016" name="Proc. Natl. Acad. Sci. U.S.A.">
        <title>Lipid metabolic changes in an early divergent fungus govern the establishment of a mutualistic symbiosis with endobacteria.</title>
        <authorList>
            <person name="Lastovetsky O.A."/>
            <person name="Gaspar M.L."/>
            <person name="Mondo S.J."/>
            <person name="LaButti K.M."/>
            <person name="Sandor L."/>
            <person name="Grigoriev I.V."/>
            <person name="Henry S.A."/>
            <person name="Pawlowska T.E."/>
        </authorList>
    </citation>
    <scope>NUCLEOTIDE SEQUENCE [LARGE SCALE GENOMIC DNA]</scope>
    <source>
        <strain evidence="8">ATCC 52814</strain>
    </source>
</reference>
<sequence length="183" mass="20277">MSQIPPHRINNPHFEQPPQSPINPTLYPKPHYIPQGTYASMPQSTVPNYSPPLMAMPLPQPVMPQAPYYGALQPPIERLPQPAVPSDITIQSVDSLTTKSAVVECPHCHQLVLTVVDYDVGLLTGLSMVGLYMLGCHSGGCLIPYLFPWTKDVVHSCPACKEKIATFTRLERDTHVHAAYDRQ</sequence>
<dbReference type="PANTHER" id="PTHR23292:SF6">
    <property type="entry name" value="FI16602P1-RELATED"/>
    <property type="match status" value="1"/>
</dbReference>
<feature type="domain" description="LITAF" evidence="7">
    <location>
        <begin position="85"/>
        <end position="169"/>
    </location>
</feature>
<proteinExistence type="inferred from homology"/>
<comment type="subcellular location">
    <subcellularLocation>
        <location evidence="1">Membrane</location>
        <topology evidence="1">Peripheral membrane protein</topology>
    </subcellularLocation>
</comment>
<evidence type="ECO:0000313" key="8">
    <source>
        <dbReference type="EMBL" id="ORE11943.1"/>
    </source>
</evidence>
<dbReference type="SMART" id="SM00714">
    <property type="entry name" value="LITAF"/>
    <property type="match status" value="1"/>
</dbReference>
<keyword evidence="3" id="KW-0479">Metal-binding</keyword>
<keyword evidence="4" id="KW-0862">Zinc</keyword>
<evidence type="ECO:0000256" key="1">
    <source>
        <dbReference type="ARBA" id="ARBA00004170"/>
    </source>
</evidence>
<dbReference type="PANTHER" id="PTHR23292">
    <property type="entry name" value="LIPOPOLYSACCHARIDE-INDUCED TUMOR NECROSIS FACTOR-ALPHA FACTOR"/>
    <property type="match status" value="1"/>
</dbReference>
<dbReference type="InterPro" id="IPR006629">
    <property type="entry name" value="LITAF"/>
</dbReference>
<dbReference type="Proteomes" id="UP000242414">
    <property type="component" value="Unassembled WGS sequence"/>
</dbReference>
<evidence type="ECO:0000256" key="3">
    <source>
        <dbReference type="ARBA" id="ARBA00022723"/>
    </source>
</evidence>
<evidence type="ECO:0000256" key="5">
    <source>
        <dbReference type="ARBA" id="ARBA00023136"/>
    </source>
</evidence>
<evidence type="ECO:0000256" key="6">
    <source>
        <dbReference type="SAM" id="MobiDB-lite"/>
    </source>
</evidence>
<feature type="region of interest" description="Disordered" evidence="6">
    <location>
        <begin position="1"/>
        <end position="24"/>
    </location>
</feature>
<dbReference type="GO" id="GO:0016020">
    <property type="term" value="C:membrane"/>
    <property type="evidence" value="ECO:0007669"/>
    <property type="project" value="UniProtKB-SubCell"/>
</dbReference>
<name>A0A1X0RIR4_RHIZD</name>